<dbReference type="Pfam" id="PF13091">
    <property type="entry name" value="PLDc_2"/>
    <property type="match status" value="1"/>
</dbReference>
<evidence type="ECO:0000259" key="1">
    <source>
        <dbReference type="PROSITE" id="PS51192"/>
    </source>
</evidence>
<dbReference type="InterPro" id="IPR001650">
    <property type="entry name" value="Helicase_C-like"/>
</dbReference>
<dbReference type="SUPFAM" id="SSF52540">
    <property type="entry name" value="P-loop containing nucleoside triphosphate hydrolases"/>
    <property type="match status" value="1"/>
</dbReference>
<dbReference type="Pfam" id="PF11907">
    <property type="entry name" value="DUF3427"/>
    <property type="match status" value="1"/>
</dbReference>
<evidence type="ECO:0000259" key="2">
    <source>
        <dbReference type="PROSITE" id="PS51194"/>
    </source>
</evidence>
<accession>A0A1G6TC21</accession>
<keyword evidence="3" id="KW-0547">Nucleotide-binding</keyword>
<dbReference type="PROSITE" id="PS51194">
    <property type="entry name" value="HELICASE_CTER"/>
    <property type="match status" value="1"/>
</dbReference>
<dbReference type="EMBL" id="LT629688">
    <property type="protein sequence ID" value="SDD26611.1"/>
    <property type="molecule type" value="Genomic_DNA"/>
</dbReference>
<dbReference type="InterPro" id="IPR006935">
    <property type="entry name" value="Helicase/UvrB_N"/>
</dbReference>
<organism evidence="3 4">
    <name type="scientific">Auraticoccus monumenti</name>
    <dbReference type="NCBI Taxonomy" id="675864"/>
    <lineage>
        <taxon>Bacteria</taxon>
        <taxon>Bacillati</taxon>
        <taxon>Actinomycetota</taxon>
        <taxon>Actinomycetes</taxon>
        <taxon>Propionibacteriales</taxon>
        <taxon>Propionibacteriaceae</taxon>
        <taxon>Auraticoccus</taxon>
    </lineage>
</organism>
<evidence type="ECO:0000313" key="4">
    <source>
        <dbReference type="Proteomes" id="UP000198546"/>
    </source>
</evidence>
<dbReference type="InterPro" id="IPR027417">
    <property type="entry name" value="P-loop_NTPase"/>
</dbReference>
<dbReference type="AlphaFoldDB" id="A0A1G6TC21"/>
<proteinExistence type="predicted"/>
<dbReference type="GO" id="GO:0005524">
    <property type="term" value="F:ATP binding"/>
    <property type="evidence" value="ECO:0007669"/>
    <property type="project" value="InterPro"/>
</dbReference>
<dbReference type="SMART" id="SM00490">
    <property type="entry name" value="HELICc"/>
    <property type="match status" value="1"/>
</dbReference>
<dbReference type="Gene3D" id="3.40.50.300">
    <property type="entry name" value="P-loop containing nucleotide triphosphate hydrolases"/>
    <property type="match status" value="2"/>
</dbReference>
<dbReference type="InterPro" id="IPR025202">
    <property type="entry name" value="PLD-like_dom"/>
</dbReference>
<feature type="domain" description="Helicase ATP-binding" evidence="1">
    <location>
        <begin position="333"/>
        <end position="487"/>
    </location>
</feature>
<keyword evidence="3" id="KW-0067">ATP-binding</keyword>
<reference evidence="3 4" key="1">
    <citation type="submission" date="2016-10" db="EMBL/GenBank/DDBJ databases">
        <authorList>
            <person name="de Groot N.N."/>
        </authorList>
    </citation>
    <scope>NUCLEOTIDE SEQUENCE [LARGE SCALE GENOMIC DNA]</scope>
    <source>
        <strain evidence="3 4">MON 2.2</strain>
    </source>
</reference>
<dbReference type="CDD" id="cd18032">
    <property type="entry name" value="DEXHc_RE_I_III_res"/>
    <property type="match status" value="1"/>
</dbReference>
<gene>
    <name evidence="3" type="ORF">SAMN04489747_0582</name>
</gene>
<protein>
    <submittedName>
        <fullName evidence="3">Helicase conserved C-terminal domain-containing protein</fullName>
    </submittedName>
</protein>
<keyword evidence="3" id="KW-0378">Hydrolase</keyword>
<dbReference type="Gene3D" id="3.30.870.10">
    <property type="entry name" value="Endonuclease Chain A"/>
    <property type="match status" value="1"/>
</dbReference>
<sequence>MPSVSGSCQALAMDHGLYEALVTESLNERLAQLRDRDPSVSAVDAAEVPRVLSRHVAESVERVLRTVTSAERRLELVNRVLAVLEDAGTTVEGPARQLQAISYRDQFQAGPSTSVRPSTPLNDSALMTNSRGEPQLAAELRAEIDSSDQVDLLCAFVKWHGLRLLEQPLQRARERGVPIRVITTTYMGATERTALDRLVREFGASVKVHYDTRRTRLHAKAWMFHRATGYDTAYVGSSNLSTAALLDGVEWNVRVSRTSTPDLLTKFEATFESYWNDPGFESYDPDLHRERLDQALEEASGRRAHERVTLSISGLEVRPYPHQQAILQELDVARRVHDRHRNLVIAATGTGKTVVAALDYRRLCTDGRRPRLLFVAHRKEILEQSLRTYREVLGDGSFGELYVDGRRPEQWDHVFASIQSLGSLGPDTVPADHFEVLVIDEFHHAAAVTYRRVLDHFQPVETLGLTATPERTDGTDVRDLFDGVATSELRLWQALEAELLCPFHYFAVHDSTDLSQLTWRRGGYDTGQLEGVYTGNDARTRIVLRQLRDKVTDTGQMRALAFCVSVAHAEYMARALSDSGVEAVAVHGGTPGPRRQAAVEDLRQQRINVICTVEVFNEGVDIPEVDTVLLLRPTESTTVFLQQLGRGLRSTRDKDVLTVLDFVGKQRREFRYDLKLRALTGRSRRDLQRDIDEGFPFLPSGCQIILDRVSQELVLENLRQQLGQRWNQLISEVRSMANQRGDTPPLDIFLRDTGVELADVLHEGRHSWTELQRKAALPTPEGRIHEEALLKRTRALAHADDLERLQVYATLLDDPSFEPTNARERRLAAMLLFSLWPTGAPSPSVRQSLRMLEQEPAICAELRQVLDVALGQVAHVTTSLDGELADVPLQVHAQYSREEVLAALGFTPQWNHDEGRLPNSMREGVVYIPELHVDAFFITLNKTEGDYSPTTMYADYPISDTLFHWESQSRTAAASMTGRRYLKGRSHVLLFVRHTRKGEFGTNPYLFLGPATYVSHQGERPIAITWELQHPAPSDFLTSARVAVA</sequence>
<keyword evidence="3" id="KW-0347">Helicase</keyword>
<feature type="domain" description="Helicase C-terminal" evidence="2">
    <location>
        <begin position="546"/>
        <end position="692"/>
    </location>
</feature>
<dbReference type="PANTHER" id="PTHR47962:SF7">
    <property type="entry name" value="MITOCHONDRIAL ATP-DEPENDENT HELICASE IRC3-RELATED"/>
    <property type="match status" value="1"/>
</dbReference>
<dbReference type="Pfam" id="PF00271">
    <property type="entry name" value="Helicase_C"/>
    <property type="match status" value="1"/>
</dbReference>
<name>A0A1G6TC21_9ACTN</name>
<keyword evidence="4" id="KW-1185">Reference proteome</keyword>
<dbReference type="GO" id="GO:0004386">
    <property type="term" value="F:helicase activity"/>
    <property type="evidence" value="ECO:0007669"/>
    <property type="project" value="UniProtKB-KW"/>
</dbReference>
<dbReference type="CDD" id="cd09203">
    <property type="entry name" value="PLDc_N_DEXD_b1"/>
    <property type="match status" value="1"/>
</dbReference>
<dbReference type="InterPro" id="IPR052511">
    <property type="entry name" value="ATP-dep_Helicase"/>
</dbReference>
<evidence type="ECO:0000313" key="3">
    <source>
        <dbReference type="EMBL" id="SDD26611.1"/>
    </source>
</evidence>
<dbReference type="PANTHER" id="PTHR47962">
    <property type="entry name" value="ATP-DEPENDENT HELICASE LHR-RELATED-RELATED"/>
    <property type="match status" value="1"/>
</dbReference>
<dbReference type="STRING" id="675864.SAMN04489747_0582"/>
<dbReference type="InterPro" id="IPR014001">
    <property type="entry name" value="Helicase_ATP-bd"/>
</dbReference>
<dbReference type="SUPFAM" id="SSF56024">
    <property type="entry name" value="Phospholipase D/nuclease"/>
    <property type="match status" value="1"/>
</dbReference>
<dbReference type="PROSITE" id="PS51192">
    <property type="entry name" value="HELICASE_ATP_BIND_1"/>
    <property type="match status" value="1"/>
</dbReference>
<dbReference type="InterPro" id="IPR021835">
    <property type="entry name" value="DUF3427"/>
</dbReference>
<dbReference type="SMART" id="SM00487">
    <property type="entry name" value="DEXDc"/>
    <property type="match status" value="1"/>
</dbReference>
<dbReference type="GO" id="GO:0016887">
    <property type="term" value="F:ATP hydrolysis activity"/>
    <property type="evidence" value="ECO:0007669"/>
    <property type="project" value="TreeGrafter"/>
</dbReference>
<dbReference type="Proteomes" id="UP000198546">
    <property type="component" value="Chromosome i"/>
</dbReference>
<dbReference type="Pfam" id="PF04851">
    <property type="entry name" value="ResIII"/>
    <property type="match status" value="1"/>
</dbReference>
<dbReference type="CDD" id="cd18799">
    <property type="entry name" value="SF2_C_EcoAI-like"/>
    <property type="match status" value="1"/>
</dbReference>
<dbReference type="GO" id="GO:0003677">
    <property type="term" value="F:DNA binding"/>
    <property type="evidence" value="ECO:0007669"/>
    <property type="project" value="InterPro"/>
</dbReference>